<comment type="caution">
    <text evidence="2">The sequence shown here is derived from an EMBL/GenBank/DDBJ whole genome shotgun (WGS) entry which is preliminary data.</text>
</comment>
<keyword evidence="1" id="KW-0732">Signal</keyword>
<accession>A0A6L8LN83</accession>
<evidence type="ECO:0000256" key="1">
    <source>
        <dbReference type="SAM" id="SignalP"/>
    </source>
</evidence>
<dbReference type="RefSeq" id="WP_160975393.1">
    <property type="nucleotide sequence ID" value="NZ_WWEN01000011.1"/>
</dbReference>
<feature type="signal peptide" evidence="1">
    <location>
        <begin position="1"/>
        <end position="24"/>
    </location>
</feature>
<organism evidence="2 3">
    <name type="scientific">Thalassovita mangrovi</name>
    <dbReference type="NCBI Taxonomy" id="2692236"/>
    <lineage>
        <taxon>Bacteria</taxon>
        <taxon>Pseudomonadati</taxon>
        <taxon>Pseudomonadota</taxon>
        <taxon>Alphaproteobacteria</taxon>
        <taxon>Rhodobacterales</taxon>
        <taxon>Roseobacteraceae</taxon>
        <taxon>Thalassovita</taxon>
    </lineage>
</organism>
<evidence type="ECO:0000313" key="3">
    <source>
        <dbReference type="Proteomes" id="UP000479043"/>
    </source>
</evidence>
<proteinExistence type="predicted"/>
<dbReference type="EMBL" id="WWEN01000011">
    <property type="protein sequence ID" value="MYM57491.1"/>
    <property type="molecule type" value="Genomic_DNA"/>
</dbReference>
<evidence type="ECO:0008006" key="4">
    <source>
        <dbReference type="Google" id="ProtNLM"/>
    </source>
</evidence>
<reference evidence="2 3" key="1">
    <citation type="submission" date="2020-01" db="EMBL/GenBank/DDBJ databases">
        <authorList>
            <person name="Chen S."/>
        </authorList>
    </citation>
    <scope>NUCLEOTIDE SEQUENCE [LARGE SCALE GENOMIC DNA]</scope>
    <source>
        <strain evidence="2 3">GS-10</strain>
    </source>
</reference>
<dbReference type="Proteomes" id="UP000479043">
    <property type="component" value="Unassembled WGS sequence"/>
</dbReference>
<gene>
    <name evidence="2" type="ORF">GR167_19395</name>
</gene>
<keyword evidence="3" id="KW-1185">Reference proteome</keyword>
<feature type="chain" id="PRO_5026707392" description="Lipoprotein" evidence="1">
    <location>
        <begin position="25"/>
        <end position="208"/>
    </location>
</feature>
<name>A0A6L8LN83_9RHOB</name>
<protein>
    <recommendedName>
        <fullName evidence="4">Lipoprotein</fullName>
    </recommendedName>
</protein>
<sequence length="208" mass="23062">MPQKFFGLMLALLMAAACSSSNYGNEKRSARLGEYDVAWNDIFASKMLREIHPQIVAGLADNESVYLFTAYKPDALNAPDNRPSVTLSDGSTVYGDIKSCDIILFVSSREMATRKYKKNKEEIEANKRKRYEECRAKMAKLPPAPPPAPRPAPPSLDKLIHLSQMAVKAQGSCQWLGYDRSLDMAVRAGGSLASFSDTRLFFAKLRCG</sequence>
<dbReference type="PROSITE" id="PS51257">
    <property type="entry name" value="PROKAR_LIPOPROTEIN"/>
    <property type="match status" value="1"/>
</dbReference>
<dbReference type="AlphaFoldDB" id="A0A6L8LN83"/>
<evidence type="ECO:0000313" key="2">
    <source>
        <dbReference type="EMBL" id="MYM57491.1"/>
    </source>
</evidence>